<dbReference type="EMBL" id="CAKASE010000069">
    <property type="protein sequence ID" value="CAG9572959.1"/>
    <property type="molecule type" value="Genomic_DNA"/>
</dbReference>
<feature type="compositionally biased region" description="Basic and acidic residues" evidence="2">
    <location>
        <begin position="787"/>
        <end position="798"/>
    </location>
</feature>
<feature type="compositionally biased region" description="Basic and acidic residues" evidence="2">
    <location>
        <begin position="711"/>
        <end position="774"/>
    </location>
</feature>
<feature type="region of interest" description="Disordered" evidence="2">
    <location>
        <begin position="98"/>
        <end position="210"/>
    </location>
</feature>
<evidence type="ECO:0000313" key="3">
    <source>
        <dbReference type="EMBL" id="CAG9572959.1"/>
    </source>
</evidence>
<feature type="compositionally biased region" description="Polar residues" evidence="2">
    <location>
        <begin position="804"/>
        <end position="833"/>
    </location>
</feature>
<gene>
    <name evidence="3" type="ORF">DCHRY22_LOCUS10280</name>
</gene>
<keyword evidence="1" id="KW-0175">Coiled coil</keyword>
<organism evidence="3 4">
    <name type="scientific">Danaus chrysippus</name>
    <name type="common">African queen</name>
    <dbReference type="NCBI Taxonomy" id="151541"/>
    <lineage>
        <taxon>Eukaryota</taxon>
        <taxon>Metazoa</taxon>
        <taxon>Ecdysozoa</taxon>
        <taxon>Arthropoda</taxon>
        <taxon>Hexapoda</taxon>
        <taxon>Insecta</taxon>
        <taxon>Pterygota</taxon>
        <taxon>Neoptera</taxon>
        <taxon>Endopterygota</taxon>
        <taxon>Lepidoptera</taxon>
        <taxon>Glossata</taxon>
        <taxon>Ditrysia</taxon>
        <taxon>Papilionoidea</taxon>
        <taxon>Nymphalidae</taxon>
        <taxon>Danainae</taxon>
        <taxon>Danaini</taxon>
        <taxon>Danaina</taxon>
        <taxon>Danaus</taxon>
        <taxon>Anosia</taxon>
    </lineage>
</organism>
<dbReference type="Proteomes" id="UP000789524">
    <property type="component" value="Unassembled WGS sequence"/>
</dbReference>
<evidence type="ECO:0000256" key="1">
    <source>
        <dbReference type="SAM" id="Coils"/>
    </source>
</evidence>
<dbReference type="OrthoDB" id="7335059at2759"/>
<evidence type="ECO:0000313" key="4">
    <source>
        <dbReference type="Proteomes" id="UP000789524"/>
    </source>
</evidence>
<accession>A0A8J2W824</accession>
<evidence type="ECO:0000256" key="2">
    <source>
        <dbReference type="SAM" id="MobiDB-lite"/>
    </source>
</evidence>
<feature type="compositionally biased region" description="Basic and acidic residues" evidence="2">
    <location>
        <begin position="609"/>
        <end position="625"/>
    </location>
</feature>
<comment type="caution">
    <text evidence="3">The sequence shown here is derived from an EMBL/GenBank/DDBJ whole genome shotgun (WGS) entry which is preliminary data.</text>
</comment>
<dbReference type="AlphaFoldDB" id="A0A8J2W824"/>
<feature type="region of interest" description="Disordered" evidence="2">
    <location>
        <begin position="658"/>
        <end position="833"/>
    </location>
</feature>
<name>A0A8J2W824_9NEOP</name>
<protein>
    <submittedName>
        <fullName evidence="3">(African queen) hypothetical protein</fullName>
    </submittedName>
</protein>
<keyword evidence="4" id="KW-1185">Reference proteome</keyword>
<feature type="compositionally biased region" description="Basic and acidic residues" evidence="2">
    <location>
        <begin position="675"/>
        <end position="688"/>
    </location>
</feature>
<feature type="coiled-coil region" evidence="1">
    <location>
        <begin position="21"/>
        <end position="51"/>
    </location>
</feature>
<proteinExistence type="predicted"/>
<sequence>MRRNRDFGVMQNNGPLMTEHLRDLDIELELLKRKREILQQEQNMISRISRQNYEQATSSFRHEHSQFQPQQVEVTNFSNLYEAQGSNRNFRQNLKRQNQSNWQVPNPPKRFNAPRAVNPWQDDSVQGQRKVFQPPKNTFTPLPLMSIKPGISQRMKRDNPKRRDFQPSKITKSKPKKDNQPQARSQPVKIVNHPTNEAKNLVSDTKKASEPIEDQILHPDKQLSLQMRGRLELALGSILKELRLELASDPDVSEYFATHYIQRIVKRMIRSRIRDVMMGKAIGTINDILDNYRRAYPKETDLDIIKTVKEAQAYSSKNLSVTHLIESDNPQDFFRMNMTRILSNKLEDLFTTMETLYENKDKEIIESINKLPEPDKSANTKDTDEYNEKVNLQLILDNFFERVKDDNELVKALGGRIDKAKHYIDFMDKLIVERLPKVLPKFKDMILNILYHDRDFIGAKVMVMNEMKKKGYRCTVTADESVQQKENEAEIIEETDKNENKSVEPPKETAIDKTTNVTATTTNEIYYVKLIGRPKLPARAEICEFLNPFNTKSIKKHKTINNLLVLTFTNKDDYDRILAANETVIGDATLIIKASEQVLSNKSVNQSSSEKKCETQNKSEKKEESLNSSSNEAPDDCSISNDLDNQINSLLTSIRQADEDVSSNSNNINENEDISLDKSSEVTEKMDVSDENTETDTVKVNDELSQNNDKLPTDKGESINTTDVKHEDSTEKSNIDEENIKSCDEKDDNQNKTDSTEEIETKTSEITNDEKEMNTKCNITDDSNELNVEKNKIEELKNKVPGRSTPTRFSSRLASTPSTITTRRASKLAQNNP</sequence>
<feature type="region of interest" description="Disordered" evidence="2">
    <location>
        <begin position="601"/>
        <end position="641"/>
    </location>
</feature>
<reference evidence="3" key="1">
    <citation type="submission" date="2021-09" db="EMBL/GenBank/DDBJ databases">
        <authorList>
            <person name="Martin H S."/>
        </authorList>
    </citation>
    <scope>NUCLEOTIDE SEQUENCE</scope>
</reference>
<feature type="compositionally biased region" description="Basic and acidic residues" evidence="2">
    <location>
        <begin position="155"/>
        <end position="166"/>
    </location>
</feature>